<proteinExistence type="predicted"/>
<sequence length="227" mass="25676">MYRIAFVLCCIWCFASVAKAENLSQENTTDLLKIHPNDTEQIIESHKLGFEIDEMQVSILPTMLWGGTLPQLISFHLGYNATQLDSKIQSGGSVGASAGLNYLLPNPLYWNLLNFGLRVRYLYEYGEYSSHLLGVVSYWHLLGENFKTFAFLPTIVLGGGWIINAQKQTESGYITSNGSYIEAGLAFFKWFPVGNVDILYRASFYDNPLMFDTDQAVHSINFVFTFF</sequence>
<evidence type="ECO:0000313" key="2">
    <source>
        <dbReference type="EMBL" id="STP08693.1"/>
    </source>
</evidence>
<organism evidence="2 3">
    <name type="scientific">Helicobacter cinaedi</name>
    <dbReference type="NCBI Taxonomy" id="213"/>
    <lineage>
        <taxon>Bacteria</taxon>
        <taxon>Pseudomonadati</taxon>
        <taxon>Campylobacterota</taxon>
        <taxon>Epsilonproteobacteria</taxon>
        <taxon>Campylobacterales</taxon>
        <taxon>Helicobacteraceae</taxon>
        <taxon>Helicobacter</taxon>
    </lineage>
</organism>
<protein>
    <recommendedName>
        <fullName evidence="4">Outer membrane beta-barrel protein</fullName>
    </recommendedName>
</protein>
<reference evidence="2 3" key="1">
    <citation type="submission" date="2018-06" db="EMBL/GenBank/DDBJ databases">
        <authorList>
            <consortium name="Pathogen Informatics"/>
            <person name="Doyle S."/>
        </authorList>
    </citation>
    <scope>NUCLEOTIDE SEQUENCE [LARGE SCALE GENOMIC DNA]</scope>
    <source>
        <strain evidence="2 3">NCTC12221</strain>
    </source>
</reference>
<evidence type="ECO:0000313" key="3">
    <source>
        <dbReference type="Proteomes" id="UP000255335"/>
    </source>
</evidence>
<dbReference type="Proteomes" id="UP000255335">
    <property type="component" value="Unassembled WGS sequence"/>
</dbReference>
<keyword evidence="1" id="KW-0732">Signal</keyword>
<feature type="signal peptide" evidence="1">
    <location>
        <begin position="1"/>
        <end position="20"/>
    </location>
</feature>
<evidence type="ECO:0008006" key="4">
    <source>
        <dbReference type="Google" id="ProtNLM"/>
    </source>
</evidence>
<feature type="chain" id="PRO_5016640448" description="Outer membrane beta-barrel protein" evidence="1">
    <location>
        <begin position="21"/>
        <end position="227"/>
    </location>
</feature>
<dbReference type="AlphaFoldDB" id="A0A377JMB2"/>
<name>A0A377JMB2_9HELI</name>
<accession>A0A377JMB2</accession>
<gene>
    <name evidence="2" type="ORF">NCTC12221_00106</name>
</gene>
<evidence type="ECO:0000256" key="1">
    <source>
        <dbReference type="SAM" id="SignalP"/>
    </source>
</evidence>
<dbReference type="EMBL" id="UGHZ01000001">
    <property type="protein sequence ID" value="STP08693.1"/>
    <property type="molecule type" value="Genomic_DNA"/>
</dbReference>
<dbReference type="RefSeq" id="WP_115025543.1">
    <property type="nucleotide sequence ID" value="NZ_UGHZ01000001.1"/>
</dbReference>